<accession>A0A2A6RI50</accession>
<dbReference type="Proteomes" id="UP000220527">
    <property type="component" value="Unassembled WGS sequence"/>
</dbReference>
<evidence type="ECO:0000313" key="2">
    <source>
        <dbReference type="EMBL" id="PDW02559.1"/>
    </source>
</evidence>
<keyword evidence="1" id="KW-0472">Membrane</keyword>
<evidence type="ECO:0000313" key="3">
    <source>
        <dbReference type="Proteomes" id="UP000220527"/>
    </source>
</evidence>
<keyword evidence="3" id="KW-1185">Reference proteome</keyword>
<proteinExistence type="predicted"/>
<protein>
    <submittedName>
        <fullName evidence="2">Uncharacterized protein</fullName>
    </submittedName>
</protein>
<name>A0A2A6RI50_9CHLR</name>
<organism evidence="2 3">
    <name type="scientific">Candidatus Viridilinea mediisalina</name>
    <dbReference type="NCBI Taxonomy" id="2024553"/>
    <lineage>
        <taxon>Bacteria</taxon>
        <taxon>Bacillati</taxon>
        <taxon>Chloroflexota</taxon>
        <taxon>Chloroflexia</taxon>
        <taxon>Chloroflexales</taxon>
        <taxon>Chloroflexineae</taxon>
        <taxon>Oscillochloridaceae</taxon>
        <taxon>Candidatus Viridilinea</taxon>
    </lineage>
</organism>
<gene>
    <name evidence="2" type="ORF">CJ255_13400</name>
</gene>
<keyword evidence="1" id="KW-0812">Transmembrane</keyword>
<comment type="caution">
    <text evidence="2">The sequence shown here is derived from an EMBL/GenBank/DDBJ whole genome shotgun (WGS) entry which is preliminary data.</text>
</comment>
<reference evidence="3" key="1">
    <citation type="submission" date="2017-08" db="EMBL/GenBank/DDBJ databases">
        <authorList>
            <person name="Grouzdev D.S."/>
            <person name="Gaisin V.A."/>
            <person name="Rysina M.S."/>
            <person name="Gorlenko V.M."/>
        </authorList>
    </citation>
    <scope>NUCLEOTIDE SEQUENCE [LARGE SCALE GENOMIC DNA]</scope>
    <source>
        <strain evidence="3">Kir15-3F</strain>
    </source>
</reference>
<feature type="transmembrane region" description="Helical" evidence="1">
    <location>
        <begin position="72"/>
        <end position="96"/>
    </location>
</feature>
<evidence type="ECO:0000256" key="1">
    <source>
        <dbReference type="SAM" id="Phobius"/>
    </source>
</evidence>
<dbReference type="OrthoDB" id="162147at2"/>
<feature type="transmembrane region" description="Helical" evidence="1">
    <location>
        <begin position="108"/>
        <end position="127"/>
    </location>
</feature>
<sequence length="133" mass="15160">MQRINYIHTLFGRDILSVLIVGLAIYLTVRYQNERFPRNGFTRAFPVLVDLQVALGIIYWVFLLFYSPISSIYLGFPFILHPVLGILAAGLGHMAVSERMPLRQLGRWAPMASLGVMLILVLVNTFIPEWSRP</sequence>
<feature type="transmembrane region" description="Helical" evidence="1">
    <location>
        <begin position="41"/>
        <end position="66"/>
    </location>
</feature>
<feature type="transmembrane region" description="Helical" evidence="1">
    <location>
        <begin position="6"/>
        <end position="29"/>
    </location>
</feature>
<dbReference type="EMBL" id="NQWI01000062">
    <property type="protein sequence ID" value="PDW02559.1"/>
    <property type="molecule type" value="Genomic_DNA"/>
</dbReference>
<dbReference type="AlphaFoldDB" id="A0A2A6RI50"/>
<keyword evidence="1" id="KW-1133">Transmembrane helix</keyword>